<evidence type="ECO:0000313" key="2">
    <source>
        <dbReference type="Proteomes" id="UP000823749"/>
    </source>
</evidence>
<keyword evidence="2" id="KW-1185">Reference proteome</keyword>
<comment type="caution">
    <text evidence="1">The sequence shown here is derived from an EMBL/GenBank/DDBJ whole genome shotgun (WGS) entry which is preliminary data.</text>
</comment>
<proteinExistence type="predicted"/>
<protein>
    <submittedName>
        <fullName evidence="1">Uncharacterized protein</fullName>
    </submittedName>
</protein>
<evidence type="ECO:0000313" key="1">
    <source>
        <dbReference type="EMBL" id="KAG5521617.1"/>
    </source>
</evidence>
<accession>A0AAV6HZR0</accession>
<gene>
    <name evidence="1" type="ORF">RHGRI_033997</name>
</gene>
<dbReference type="AlphaFoldDB" id="A0AAV6HZR0"/>
<reference evidence="1" key="1">
    <citation type="submission" date="2020-08" db="EMBL/GenBank/DDBJ databases">
        <title>Plant Genome Project.</title>
        <authorList>
            <person name="Zhang R.-G."/>
        </authorList>
    </citation>
    <scope>NUCLEOTIDE SEQUENCE</scope>
    <source>
        <strain evidence="1">WSP0</strain>
        <tissue evidence="1">Leaf</tissue>
    </source>
</reference>
<sequence>MPSITATTGAADDDVHDILVPDLRFPLISVVVVAAAALSPWPLELVGDGEVGSAPICAVEDRGGVVEEEDDGVAGAELVVDGPAHWTAKADSS</sequence>
<dbReference type="EMBL" id="JACTNZ010000012">
    <property type="protein sequence ID" value="KAG5521617.1"/>
    <property type="molecule type" value="Genomic_DNA"/>
</dbReference>
<organism evidence="1 2">
    <name type="scientific">Rhododendron griersonianum</name>
    <dbReference type="NCBI Taxonomy" id="479676"/>
    <lineage>
        <taxon>Eukaryota</taxon>
        <taxon>Viridiplantae</taxon>
        <taxon>Streptophyta</taxon>
        <taxon>Embryophyta</taxon>
        <taxon>Tracheophyta</taxon>
        <taxon>Spermatophyta</taxon>
        <taxon>Magnoliopsida</taxon>
        <taxon>eudicotyledons</taxon>
        <taxon>Gunneridae</taxon>
        <taxon>Pentapetalae</taxon>
        <taxon>asterids</taxon>
        <taxon>Ericales</taxon>
        <taxon>Ericaceae</taxon>
        <taxon>Ericoideae</taxon>
        <taxon>Rhodoreae</taxon>
        <taxon>Rhododendron</taxon>
    </lineage>
</organism>
<dbReference type="Proteomes" id="UP000823749">
    <property type="component" value="Chromosome 12"/>
</dbReference>
<name>A0AAV6HZR0_9ERIC</name>